<feature type="binding site" evidence="16">
    <location>
        <position position="262"/>
    </location>
    <ligand>
        <name>S-adenosyl-L-methionine</name>
        <dbReference type="ChEBI" id="CHEBI:59789"/>
    </ligand>
</feature>
<protein>
    <recommendedName>
        <fullName evidence="14 15">mRNA cap guanine-N(7) methyltransferase</fullName>
        <ecNumber evidence="3 15">2.1.1.56</ecNumber>
    </recommendedName>
    <alternativeName>
        <fullName evidence="11 15">mRNA (guanine-N(7))-methyltransferase</fullName>
    </alternativeName>
    <alternativeName>
        <fullName evidence="12 15">mRNA cap methyltransferase</fullName>
    </alternativeName>
</protein>
<comment type="subcellular location">
    <subcellularLocation>
        <location evidence="2 15">Nucleus</location>
    </subcellularLocation>
</comment>
<keyword evidence="8 15" id="KW-0694">RNA-binding</keyword>
<dbReference type="Gene3D" id="3.40.50.150">
    <property type="entry name" value="Vaccinia Virus protein VP39"/>
    <property type="match status" value="1"/>
</dbReference>
<dbReference type="CDD" id="cd02440">
    <property type="entry name" value="AdoMet_MTases"/>
    <property type="match status" value="1"/>
</dbReference>
<evidence type="ECO:0000256" key="1">
    <source>
        <dbReference type="ARBA" id="ARBA00003378"/>
    </source>
</evidence>
<reference evidence="20" key="1">
    <citation type="submission" date="2014-12" db="EMBL/GenBank/DDBJ databases">
        <authorList>
            <person name="Jaenicke S."/>
        </authorList>
    </citation>
    <scope>NUCLEOTIDE SEQUENCE [LARGE SCALE GENOMIC DNA]</scope>
    <source>
        <strain evidence="20">CBS1600</strain>
    </source>
</reference>
<evidence type="ECO:0000313" key="23">
    <source>
        <dbReference type="Proteomes" id="UP000094389"/>
    </source>
</evidence>
<dbReference type="PANTHER" id="PTHR12189:SF2">
    <property type="entry name" value="MRNA CAP GUANINE-N7 METHYLTRANSFERASE"/>
    <property type="match status" value="1"/>
</dbReference>
<dbReference type="InterPro" id="IPR039753">
    <property type="entry name" value="RG7MT1"/>
</dbReference>
<evidence type="ECO:0000256" key="17">
    <source>
        <dbReference type="PIRSR" id="PIRSR028762-2"/>
    </source>
</evidence>
<evidence type="ECO:0000313" key="22">
    <source>
        <dbReference type="Proteomes" id="UP000038830"/>
    </source>
</evidence>
<accession>A0A0H5C379</accession>
<evidence type="ECO:0000313" key="20">
    <source>
        <dbReference type="EMBL" id="CEP22318.1"/>
    </source>
</evidence>
<dbReference type="PANTHER" id="PTHR12189">
    <property type="entry name" value="MRNA GUANINE-7- METHYLTRANSFERASE"/>
    <property type="match status" value="1"/>
</dbReference>
<feature type="site" description="mRNA cap binding" evidence="17">
    <location>
        <position position="246"/>
    </location>
</feature>
<dbReference type="InterPro" id="IPR004971">
    <property type="entry name" value="mRNA_G-N7_MeTrfase_dom"/>
</dbReference>
<feature type="site" description="mRNA cap binding" evidence="17">
    <location>
        <position position="215"/>
    </location>
</feature>
<feature type="binding site" evidence="16">
    <location>
        <position position="293"/>
    </location>
    <ligand>
        <name>S-adenosyl-L-methionine</name>
        <dbReference type="ChEBI" id="CHEBI:59789"/>
    </ligand>
</feature>
<evidence type="ECO:0000256" key="18">
    <source>
        <dbReference type="SAM" id="MobiDB-lite"/>
    </source>
</evidence>
<dbReference type="AlphaFoldDB" id="A0A0H5C379"/>
<evidence type="ECO:0000256" key="5">
    <source>
        <dbReference type="ARBA" id="ARBA00022664"/>
    </source>
</evidence>
<evidence type="ECO:0000256" key="14">
    <source>
        <dbReference type="ARBA" id="ARBA00049739"/>
    </source>
</evidence>
<dbReference type="EMBL" id="CDQK01000003">
    <property type="protein sequence ID" value="CEP22318.1"/>
    <property type="molecule type" value="Genomic_DNA"/>
</dbReference>
<feature type="site" description="mRNA cap binding" evidence="17">
    <location>
        <position position="292"/>
    </location>
</feature>
<evidence type="ECO:0000259" key="19">
    <source>
        <dbReference type="PROSITE" id="PS51562"/>
    </source>
</evidence>
<feature type="binding site" evidence="16">
    <location>
        <position position="234"/>
    </location>
    <ligand>
        <name>S-adenosyl-L-methionine</name>
        <dbReference type="ChEBI" id="CHEBI:59789"/>
    </ligand>
</feature>
<feature type="binding site" evidence="16">
    <location>
        <position position="193"/>
    </location>
    <ligand>
        <name>S-adenosyl-L-methionine</name>
        <dbReference type="ChEBI" id="CHEBI:59789"/>
    </ligand>
</feature>
<dbReference type="OMA" id="LITGDCF"/>
<evidence type="ECO:0000256" key="9">
    <source>
        <dbReference type="ARBA" id="ARBA00023042"/>
    </source>
</evidence>
<sequence length="460" mass="51850">MSDIGRADAQPDDGSASREKTEQKDEKPSMKIRKRALEEASPSPSASAFSLRRGTQSQPPDGEKTAATAEKRRPKPSWMSQEDYDKLNGVKTLTDAEPVQKRLKAPSRRGGYLPRPRGSDDQTGTAEDIPAHLSTSQPSQIADDLVSRDIAYKKQDLNVSIRQHYNVRAWDSKRERRDQSTIIKLRNFNNIIKHMLISESVKEPGWHVLDLGCGKGGDLRKWEQVNVSQYVGVDISNASIMEAIRRYRSNRSRFPVVFATGDAFGLPLPEVLHDFPEVEFPMDIVSMQFCLHYAFETEEKARQTIENVSRSLRPGGVFIGTIPNSEFIGHKIRHLKPGVKGFGNSLYSVTFETQPPKSGEFSSPFGNVYNYYLKDAIDNVPEYIIPFETLRAICSEFGLRLKFKQPFQDYFVQHIPNFFSRLSPKALEGIRKSNGGYGISGEESEATSYFYLAFTFVKAG</sequence>
<feature type="binding site" evidence="17">
    <location>
        <begin position="189"/>
        <end position="190"/>
    </location>
    <ligand>
        <name>mRNA</name>
        <dbReference type="ChEBI" id="CHEBI:33699"/>
    </ligand>
</feature>
<comment type="similarity">
    <text evidence="15">Belongs to the class I-like SAM-binding methyltransferase superfamily. mRNA cap 0 methyltransferase family.</text>
</comment>
<feature type="compositionally biased region" description="Basic and acidic residues" evidence="18">
    <location>
        <begin position="15"/>
        <end position="29"/>
    </location>
</feature>
<feature type="region of interest" description="Disordered" evidence="18">
    <location>
        <begin position="1"/>
        <end position="140"/>
    </location>
</feature>
<accession>A0A1E4S6M3</accession>
<feature type="domain" description="MRNA cap 0 methyltransferase" evidence="19">
    <location>
        <begin position="180"/>
        <end position="459"/>
    </location>
</feature>
<dbReference type="GeneID" id="30988661"/>
<keyword evidence="9 15" id="KW-0506">mRNA capping</keyword>
<dbReference type="GO" id="GO:0003723">
    <property type="term" value="F:RNA binding"/>
    <property type="evidence" value="ECO:0007669"/>
    <property type="project" value="UniProtKB-KW"/>
</dbReference>
<organism evidence="20 22">
    <name type="scientific">Cyberlindnera jadinii (strain ATCC 18201 / CBS 1600 / BCRC 20928 / JCM 3617 / NBRC 0987 / NRRL Y-1542)</name>
    <name type="common">Torula yeast</name>
    <name type="synonym">Candida utilis</name>
    <dbReference type="NCBI Taxonomy" id="983966"/>
    <lineage>
        <taxon>Eukaryota</taxon>
        <taxon>Fungi</taxon>
        <taxon>Dikarya</taxon>
        <taxon>Ascomycota</taxon>
        <taxon>Saccharomycotina</taxon>
        <taxon>Saccharomycetes</taxon>
        <taxon>Phaffomycetales</taxon>
        <taxon>Phaffomycetaceae</taxon>
        <taxon>Cyberlindnera</taxon>
    </lineage>
</organism>
<evidence type="ECO:0000256" key="3">
    <source>
        <dbReference type="ARBA" id="ARBA00011926"/>
    </source>
</evidence>
<evidence type="ECO:0000256" key="6">
    <source>
        <dbReference type="ARBA" id="ARBA00022679"/>
    </source>
</evidence>
<dbReference type="GO" id="GO:0004482">
    <property type="term" value="F:mRNA 5'-cap (guanine-N7-)-methyltransferase activity"/>
    <property type="evidence" value="ECO:0007669"/>
    <property type="project" value="UniProtKB-EC"/>
</dbReference>
<evidence type="ECO:0000256" key="13">
    <source>
        <dbReference type="ARBA" id="ARBA00044712"/>
    </source>
</evidence>
<name>A0A0H5C379_CYBJN</name>
<evidence type="ECO:0000256" key="2">
    <source>
        <dbReference type="ARBA" id="ARBA00004123"/>
    </source>
</evidence>
<feature type="site" description="mRNA cap binding" evidence="17">
    <location>
        <position position="382"/>
    </location>
</feature>
<comment type="catalytic activity">
    <reaction evidence="13">
        <text>a 5'-end (5'-triphosphoguanosine)-ribonucleoside in mRNA + S-adenosyl-L-methionine = a 5'-end (N(7)-methyl 5'-triphosphoguanosine)-ribonucleoside in mRNA + S-adenosyl-L-homocysteine</text>
        <dbReference type="Rhea" id="RHEA:67008"/>
        <dbReference type="Rhea" id="RHEA-COMP:17166"/>
        <dbReference type="Rhea" id="RHEA-COMP:17167"/>
        <dbReference type="ChEBI" id="CHEBI:57856"/>
        <dbReference type="ChEBI" id="CHEBI:59789"/>
        <dbReference type="ChEBI" id="CHEBI:156461"/>
        <dbReference type="ChEBI" id="CHEBI:167617"/>
        <dbReference type="EC" id="2.1.1.56"/>
    </reaction>
</comment>
<dbReference type="GO" id="GO:0005634">
    <property type="term" value="C:nucleus"/>
    <property type="evidence" value="ECO:0007669"/>
    <property type="project" value="UniProtKB-SubCell"/>
</dbReference>
<comment type="function">
    <text evidence="1">Responsible for methylating the 5'-cap structure of mRNAs.</text>
</comment>
<evidence type="ECO:0000256" key="15">
    <source>
        <dbReference type="PIRNR" id="PIRNR028762"/>
    </source>
</evidence>
<dbReference type="PROSITE" id="PS51562">
    <property type="entry name" value="RNA_CAP0_MT"/>
    <property type="match status" value="1"/>
</dbReference>
<dbReference type="RefSeq" id="XP_020072188.1">
    <property type="nucleotide sequence ID" value="XM_020214265.1"/>
</dbReference>
<dbReference type="Pfam" id="PF03291">
    <property type="entry name" value="mRNA_G-N7_MeTrfase"/>
    <property type="match status" value="1"/>
</dbReference>
<evidence type="ECO:0000256" key="7">
    <source>
        <dbReference type="ARBA" id="ARBA00022691"/>
    </source>
</evidence>
<keyword evidence="5 15" id="KW-0507">mRNA processing</keyword>
<proteinExistence type="inferred from homology"/>
<evidence type="ECO:0000256" key="12">
    <source>
        <dbReference type="ARBA" id="ARBA00033387"/>
    </source>
</evidence>
<keyword evidence="4 15" id="KW-0489">Methyltransferase</keyword>
<dbReference type="STRING" id="983966.A0A0H5C379"/>
<dbReference type="OrthoDB" id="10248867at2759"/>
<dbReference type="EMBL" id="KV453926">
    <property type="protein sequence ID" value="ODV75149.1"/>
    <property type="molecule type" value="Genomic_DNA"/>
</dbReference>
<reference evidence="22" key="2">
    <citation type="journal article" date="2015" name="J. Biotechnol.">
        <title>The structure of the Cyberlindnera jadinii genome and its relation to Candida utilis analyzed by the occurrence of single nucleotide polymorphisms.</title>
        <authorList>
            <person name="Rupp O."/>
            <person name="Brinkrolf K."/>
            <person name="Buerth C."/>
            <person name="Kunigo M."/>
            <person name="Schneider J."/>
            <person name="Jaenicke S."/>
            <person name="Goesmann A."/>
            <person name="Puehler A."/>
            <person name="Jaeger K.-E."/>
            <person name="Ernst J.F."/>
        </authorList>
    </citation>
    <scope>NUCLEOTIDE SEQUENCE [LARGE SCALE GENOMIC DNA]</scope>
    <source>
        <strain evidence="22">ATCC 18201 / CBS 1600 / BCRC 20928 / JCM 3617 / NBRC 0987 / NRRL Y-1542</strain>
    </source>
</reference>
<keyword evidence="7 15" id="KW-0949">S-adenosyl-L-methionine</keyword>
<dbReference type="InterPro" id="IPR029063">
    <property type="entry name" value="SAM-dependent_MTases_sf"/>
</dbReference>
<keyword evidence="6 15" id="KW-0808">Transferase</keyword>
<dbReference type="Proteomes" id="UP000094389">
    <property type="component" value="Unassembled WGS sequence"/>
</dbReference>
<evidence type="ECO:0000313" key="21">
    <source>
        <dbReference type="EMBL" id="ODV75149.1"/>
    </source>
</evidence>
<dbReference type="EC" id="2.1.1.56" evidence="3 15"/>
<feature type="site" description="mRNA cap binding" evidence="17">
    <location>
        <position position="221"/>
    </location>
</feature>
<evidence type="ECO:0000256" key="4">
    <source>
        <dbReference type="ARBA" id="ARBA00022603"/>
    </source>
</evidence>
<gene>
    <name evidence="20" type="primary">ABD1</name>
    <name evidence="20" type="ORF">BN1211_2656</name>
    <name evidence="21" type="ORF">CYBJADRAFT_165902</name>
</gene>
<dbReference type="SUPFAM" id="SSF53335">
    <property type="entry name" value="S-adenosyl-L-methionine-dependent methyltransferases"/>
    <property type="match status" value="1"/>
</dbReference>
<reference evidence="21 23" key="3">
    <citation type="journal article" date="2016" name="Proc. Natl. Acad. Sci. U.S.A.">
        <title>Comparative genomics of biotechnologically important yeasts.</title>
        <authorList>
            <person name="Riley R."/>
            <person name="Haridas S."/>
            <person name="Wolfe K.H."/>
            <person name="Lopes M.R."/>
            <person name="Hittinger C.T."/>
            <person name="Goeker M."/>
            <person name="Salamov A.A."/>
            <person name="Wisecaver J.H."/>
            <person name="Long T.M."/>
            <person name="Calvey C.H."/>
            <person name="Aerts A.L."/>
            <person name="Barry K.W."/>
            <person name="Choi C."/>
            <person name="Clum A."/>
            <person name="Coughlan A.Y."/>
            <person name="Deshpande S."/>
            <person name="Douglass A.P."/>
            <person name="Hanson S.J."/>
            <person name="Klenk H.-P."/>
            <person name="LaButti K.M."/>
            <person name="Lapidus A."/>
            <person name="Lindquist E.A."/>
            <person name="Lipzen A.M."/>
            <person name="Meier-Kolthoff J.P."/>
            <person name="Ohm R.A."/>
            <person name="Otillar R.P."/>
            <person name="Pangilinan J.L."/>
            <person name="Peng Y."/>
            <person name="Rokas A."/>
            <person name="Rosa C.A."/>
            <person name="Scheuner C."/>
            <person name="Sibirny A.A."/>
            <person name="Slot J.C."/>
            <person name="Stielow J.B."/>
            <person name="Sun H."/>
            <person name="Kurtzman C.P."/>
            <person name="Blackwell M."/>
            <person name="Grigoriev I.V."/>
            <person name="Jeffries T.W."/>
        </authorList>
    </citation>
    <scope>NUCLEOTIDE SEQUENCE [LARGE SCALE GENOMIC DNA]</scope>
    <source>
        <strain evidence="23">ATCC 18201 / CBS 1600 / BCRC 20928 / JCM 3617 / NBRC 0987 / NRRL Y-1542</strain>
        <strain evidence="21">NRRL Y-1542</strain>
    </source>
</reference>
<keyword evidence="23" id="KW-1185">Reference proteome</keyword>
<evidence type="ECO:0000256" key="11">
    <source>
        <dbReference type="ARBA" id="ARBA00032772"/>
    </source>
</evidence>
<dbReference type="Proteomes" id="UP000038830">
    <property type="component" value="Unassembled WGS sequence"/>
</dbReference>
<evidence type="ECO:0000256" key="8">
    <source>
        <dbReference type="ARBA" id="ARBA00022884"/>
    </source>
</evidence>
<evidence type="ECO:0000256" key="16">
    <source>
        <dbReference type="PIRSR" id="PIRSR028762-1"/>
    </source>
</evidence>
<feature type="binding site" evidence="16">
    <location>
        <position position="212"/>
    </location>
    <ligand>
        <name>S-adenosyl-L-methionine</name>
        <dbReference type="ChEBI" id="CHEBI:59789"/>
    </ligand>
</feature>
<feature type="compositionally biased region" description="Low complexity" evidence="18">
    <location>
        <begin position="39"/>
        <end position="51"/>
    </location>
</feature>
<feature type="binding site" evidence="16">
    <location>
        <position position="288"/>
    </location>
    <ligand>
        <name>S-adenosyl-L-methionine</name>
        <dbReference type="ChEBI" id="CHEBI:59789"/>
    </ligand>
</feature>
<dbReference type="PIRSF" id="PIRSF028762">
    <property type="entry name" value="ABD1"/>
    <property type="match status" value="1"/>
</dbReference>
<evidence type="ECO:0000256" key="10">
    <source>
        <dbReference type="ARBA" id="ARBA00023242"/>
    </source>
</evidence>
<dbReference type="InterPro" id="IPR016899">
    <property type="entry name" value="mRNA_G-N7_MeTrfase_euk"/>
</dbReference>
<feature type="site" description="mRNA cap binding" evidence="17">
    <location>
        <position position="451"/>
    </location>
</feature>
<keyword evidence="10 15" id="KW-0539">Nucleus</keyword>